<dbReference type="PROSITE" id="PS51257">
    <property type="entry name" value="PROKAR_LIPOPROTEIN"/>
    <property type="match status" value="1"/>
</dbReference>
<feature type="chain" id="PRO_5046455705" description="Lipoprotein" evidence="1">
    <location>
        <begin position="22"/>
        <end position="156"/>
    </location>
</feature>
<sequence>MTRSYSRKILMLLLGSVVFFACDSHKKQVMEELKSALECYGNNRQVEVYHEQDLLVVKLLPKQGEPPEPEGIVRLTVGFVDLMASKINQRGIPKEYKSQMVDQLQVLQKVRSAGFERLALELPSDQGYIRSECPVNVTQLVSSIEKAAHTPSIAVK</sequence>
<evidence type="ECO:0000313" key="2">
    <source>
        <dbReference type="EMBL" id="BDD00370.1"/>
    </source>
</evidence>
<accession>A0ABM7VHB9</accession>
<reference evidence="2 3" key="1">
    <citation type="submission" date="2021-12" db="EMBL/GenBank/DDBJ databases">
        <title>Genome sequencing of bacteria with rrn-lacking chromosome and rrn-plasmid.</title>
        <authorList>
            <person name="Anda M."/>
            <person name="Iwasaki W."/>
        </authorList>
    </citation>
    <scope>NUCLEOTIDE SEQUENCE [LARGE SCALE GENOMIC DNA]</scope>
    <source>
        <strain evidence="2 3">NBRC 101262</strain>
    </source>
</reference>
<keyword evidence="1" id="KW-0732">Signal</keyword>
<dbReference type="EMBL" id="AP025292">
    <property type="protein sequence ID" value="BDD00370.1"/>
    <property type="molecule type" value="Genomic_DNA"/>
</dbReference>
<evidence type="ECO:0000313" key="3">
    <source>
        <dbReference type="Proteomes" id="UP001354989"/>
    </source>
</evidence>
<protein>
    <recommendedName>
        <fullName evidence="4">Lipoprotein</fullName>
    </recommendedName>
</protein>
<gene>
    <name evidence="2" type="ORF">PEPS_26500</name>
</gene>
<evidence type="ECO:0008006" key="4">
    <source>
        <dbReference type="Google" id="ProtNLM"/>
    </source>
</evidence>
<organism evidence="2 3">
    <name type="scientific">Persicobacter psychrovividus</name>
    <dbReference type="NCBI Taxonomy" id="387638"/>
    <lineage>
        <taxon>Bacteria</taxon>
        <taxon>Pseudomonadati</taxon>
        <taxon>Bacteroidota</taxon>
        <taxon>Cytophagia</taxon>
        <taxon>Cytophagales</taxon>
        <taxon>Persicobacteraceae</taxon>
        <taxon>Persicobacter</taxon>
    </lineage>
</organism>
<dbReference type="RefSeq" id="WP_338397286.1">
    <property type="nucleotide sequence ID" value="NZ_AP025292.1"/>
</dbReference>
<proteinExistence type="predicted"/>
<keyword evidence="3" id="KW-1185">Reference proteome</keyword>
<name>A0ABM7VHB9_9BACT</name>
<dbReference type="Proteomes" id="UP001354989">
    <property type="component" value="Chromosome"/>
</dbReference>
<evidence type="ECO:0000256" key="1">
    <source>
        <dbReference type="SAM" id="SignalP"/>
    </source>
</evidence>
<feature type="signal peptide" evidence="1">
    <location>
        <begin position="1"/>
        <end position="21"/>
    </location>
</feature>